<dbReference type="PANTHER" id="PTHR23511:SF36">
    <property type="entry name" value="EG:BACR7A4.13 PROTEIN-RELATED"/>
    <property type="match status" value="1"/>
</dbReference>
<dbReference type="EMBL" id="JANEYG010000020">
    <property type="protein sequence ID" value="KAJ8919147.1"/>
    <property type="molecule type" value="Genomic_DNA"/>
</dbReference>
<evidence type="ECO:0000256" key="3">
    <source>
        <dbReference type="ARBA" id="ARBA00022692"/>
    </source>
</evidence>
<dbReference type="AlphaFoldDB" id="A0AAV8VZ36"/>
<feature type="transmembrane region" description="Helical" evidence="6">
    <location>
        <begin position="202"/>
        <end position="220"/>
    </location>
</feature>
<reference evidence="8 9" key="1">
    <citation type="journal article" date="2023" name="Insect Mol. Biol.">
        <title>Genome sequencing provides insights into the evolution of gene families encoding plant cell wall-degrading enzymes in longhorned beetles.</title>
        <authorList>
            <person name="Shin N.R."/>
            <person name="Okamura Y."/>
            <person name="Kirsch R."/>
            <person name="Pauchet Y."/>
        </authorList>
    </citation>
    <scope>NUCLEOTIDE SEQUENCE [LARGE SCALE GENOMIC DNA]</scope>
    <source>
        <strain evidence="8">EAD_L_NR</strain>
    </source>
</reference>
<feature type="transmembrane region" description="Helical" evidence="6">
    <location>
        <begin position="594"/>
        <end position="612"/>
    </location>
</feature>
<feature type="transmembrane region" description="Helical" evidence="6">
    <location>
        <begin position="261"/>
        <end position="284"/>
    </location>
</feature>
<feature type="transmembrane region" description="Helical" evidence="6">
    <location>
        <begin position="562"/>
        <end position="582"/>
    </location>
</feature>
<dbReference type="GO" id="GO:0016020">
    <property type="term" value="C:membrane"/>
    <property type="evidence" value="ECO:0007669"/>
    <property type="project" value="UniProtKB-SubCell"/>
</dbReference>
<dbReference type="InterPro" id="IPR036259">
    <property type="entry name" value="MFS_trans_sf"/>
</dbReference>
<feature type="transmembrane region" description="Helical" evidence="6">
    <location>
        <begin position="304"/>
        <end position="323"/>
    </location>
</feature>
<feature type="transmembrane region" description="Helical" evidence="6">
    <location>
        <begin position="475"/>
        <end position="498"/>
    </location>
</feature>
<name>A0AAV8VZ36_9CUCU</name>
<dbReference type="GO" id="GO:0022857">
    <property type="term" value="F:transmembrane transporter activity"/>
    <property type="evidence" value="ECO:0007669"/>
    <property type="project" value="InterPro"/>
</dbReference>
<organism evidence="8 9">
    <name type="scientific">Exocentrus adspersus</name>
    <dbReference type="NCBI Taxonomy" id="1586481"/>
    <lineage>
        <taxon>Eukaryota</taxon>
        <taxon>Metazoa</taxon>
        <taxon>Ecdysozoa</taxon>
        <taxon>Arthropoda</taxon>
        <taxon>Hexapoda</taxon>
        <taxon>Insecta</taxon>
        <taxon>Pterygota</taxon>
        <taxon>Neoptera</taxon>
        <taxon>Endopterygota</taxon>
        <taxon>Coleoptera</taxon>
        <taxon>Polyphaga</taxon>
        <taxon>Cucujiformia</taxon>
        <taxon>Chrysomeloidea</taxon>
        <taxon>Cerambycidae</taxon>
        <taxon>Lamiinae</taxon>
        <taxon>Acanthocinini</taxon>
        <taxon>Exocentrus</taxon>
    </lineage>
</organism>
<dbReference type="Pfam" id="PF07690">
    <property type="entry name" value="MFS_1"/>
    <property type="match status" value="2"/>
</dbReference>
<dbReference type="PROSITE" id="PS50850">
    <property type="entry name" value="MFS"/>
    <property type="match status" value="1"/>
</dbReference>
<gene>
    <name evidence="8" type="ORF">NQ315_012133</name>
</gene>
<feature type="transmembrane region" description="Helical" evidence="6">
    <location>
        <begin position="175"/>
        <end position="195"/>
    </location>
</feature>
<dbReference type="Gene3D" id="1.20.1250.20">
    <property type="entry name" value="MFS general substrate transporter like domains"/>
    <property type="match status" value="1"/>
</dbReference>
<accession>A0AAV8VZ36</accession>
<comment type="caution">
    <text evidence="8">The sequence shown here is derived from an EMBL/GenBank/DDBJ whole genome shotgun (WGS) entry which is preliminary data.</text>
</comment>
<keyword evidence="4 6" id="KW-1133">Transmembrane helix</keyword>
<evidence type="ECO:0000256" key="5">
    <source>
        <dbReference type="ARBA" id="ARBA00023136"/>
    </source>
</evidence>
<dbReference type="PANTHER" id="PTHR23511">
    <property type="entry name" value="SYNAPTIC VESICLE GLYCOPROTEIN 2"/>
    <property type="match status" value="1"/>
</dbReference>
<feature type="transmembrane region" description="Helical" evidence="6">
    <location>
        <begin position="530"/>
        <end position="555"/>
    </location>
</feature>
<evidence type="ECO:0000259" key="7">
    <source>
        <dbReference type="PROSITE" id="PS50850"/>
    </source>
</evidence>
<sequence length="620" mass="68600">MDEASDSKCGGKVTVNRTTIQALTEGWQRISPLFRSPYLLQISLVSIIQAGYVQSYSMIRLWLPQIFQVTNDYQLLHNSTTVSLCTILEQLKPKETHGDCTAVNLYSHYLIHFVEIEAATFEQAVTMTGFGKFNILLILLILPGMWAPIFETTTMSYSFAFAHCDLDLTLEDKGYLNSITYLGMVLSAPLWGFLFDTLGRRKLLIGGFLLDALFVIVSGFAQSTTALMACKFFGGLIINGPYAAMITYISEFHSSKYRSRIQLVIGTMNSLGSVALPLLAWLVLPQSLDVSLFNGYFKMHSWNFFLLASGLPALYSGIAFIFVPESPKFLMTVGKNKKALEIFQNVYSINTGKSADSFAIKELVDETKINEDNKHGGHVTANRTMVQALKEGWQQITPLFYPPFLSKFLLVCSIQFCVIQSLNILRLWTPQIFQAIEDYGQYNNGSSASLCTVIELLKPSHAATDCKINADNSGVYINSIIIAVVIMCGYGVTGFIINVLGKKRVMIIFSFLGGIASSSLYFSQNLFTTVALSSVFITLTSVCSYVLLAAIVDLFPTTLRTLTVALTMMMARAGAMIGNLLFPVLLRLGCEPPFFYIGSIIIISAVLCFLLPNTENKPLI</sequence>
<dbReference type="SUPFAM" id="SSF103473">
    <property type="entry name" value="MFS general substrate transporter"/>
    <property type="match status" value="1"/>
</dbReference>
<keyword evidence="3 6" id="KW-0812">Transmembrane</keyword>
<dbReference type="Proteomes" id="UP001159042">
    <property type="component" value="Unassembled WGS sequence"/>
</dbReference>
<comment type="subcellular location">
    <subcellularLocation>
        <location evidence="1">Membrane</location>
        <topology evidence="1">Multi-pass membrane protein</topology>
    </subcellularLocation>
</comment>
<evidence type="ECO:0000256" key="2">
    <source>
        <dbReference type="ARBA" id="ARBA00022448"/>
    </source>
</evidence>
<dbReference type="FunFam" id="1.20.1250.20:FF:000232">
    <property type="entry name" value="Organic cation/carnitine transporter 7"/>
    <property type="match status" value="1"/>
</dbReference>
<keyword evidence="9" id="KW-1185">Reference proteome</keyword>
<protein>
    <recommendedName>
        <fullName evidence="7">Major facilitator superfamily (MFS) profile domain-containing protein</fullName>
    </recommendedName>
</protein>
<feature type="transmembrane region" description="Helical" evidence="6">
    <location>
        <begin position="133"/>
        <end position="150"/>
    </location>
</feature>
<feature type="transmembrane region" description="Helical" evidence="6">
    <location>
        <begin position="505"/>
        <end position="524"/>
    </location>
</feature>
<feature type="domain" description="Major facilitator superfamily (MFS) profile" evidence="7">
    <location>
        <begin position="137"/>
        <end position="616"/>
    </location>
</feature>
<keyword evidence="5 6" id="KW-0472">Membrane</keyword>
<evidence type="ECO:0000256" key="1">
    <source>
        <dbReference type="ARBA" id="ARBA00004141"/>
    </source>
</evidence>
<dbReference type="InterPro" id="IPR011701">
    <property type="entry name" value="MFS"/>
</dbReference>
<evidence type="ECO:0000256" key="4">
    <source>
        <dbReference type="ARBA" id="ARBA00022989"/>
    </source>
</evidence>
<dbReference type="InterPro" id="IPR020846">
    <property type="entry name" value="MFS_dom"/>
</dbReference>
<evidence type="ECO:0000313" key="8">
    <source>
        <dbReference type="EMBL" id="KAJ8919147.1"/>
    </source>
</evidence>
<feature type="transmembrane region" description="Helical" evidence="6">
    <location>
        <begin position="226"/>
        <end position="249"/>
    </location>
</feature>
<keyword evidence="2" id="KW-0813">Transport</keyword>
<proteinExistence type="predicted"/>
<evidence type="ECO:0000313" key="9">
    <source>
        <dbReference type="Proteomes" id="UP001159042"/>
    </source>
</evidence>
<evidence type="ECO:0000256" key="6">
    <source>
        <dbReference type="SAM" id="Phobius"/>
    </source>
</evidence>